<name>A0A382NJB3_9ZZZZ</name>
<proteinExistence type="predicted"/>
<evidence type="ECO:0000313" key="1">
    <source>
        <dbReference type="EMBL" id="SVC60578.1"/>
    </source>
</evidence>
<feature type="non-terminal residue" evidence="1">
    <location>
        <position position="46"/>
    </location>
</feature>
<gene>
    <name evidence="1" type="ORF">METZ01_LOCUS313432</name>
</gene>
<dbReference type="EMBL" id="UINC01100484">
    <property type="protein sequence ID" value="SVC60578.1"/>
    <property type="molecule type" value="Genomic_DNA"/>
</dbReference>
<reference evidence="1" key="1">
    <citation type="submission" date="2018-05" db="EMBL/GenBank/DDBJ databases">
        <authorList>
            <person name="Lanie J.A."/>
            <person name="Ng W.-L."/>
            <person name="Kazmierczak K.M."/>
            <person name="Andrzejewski T.M."/>
            <person name="Davidsen T.M."/>
            <person name="Wayne K.J."/>
            <person name="Tettelin H."/>
            <person name="Glass J.I."/>
            <person name="Rusch D."/>
            <person name="Podicherti R."/>
            <person name="Tsui H.-C.T."/>
            <person name="Winkler M.E."/>
        </authorList>
    </citation>
    <scope>NUCLEOTIDE SEQUENCE</scope>
</reference>
<organism evidence="1">
    <name type="scientific">marine metagenome</name>
    <dbReference type="NCBI Taxonomy" id="408172"/>
    <lineage>
        <taxon>unclassified sequences</taxon>
        <taxon>metagenomes</taxon>
        <taxon>ecological metagenomes</taxon>
    </lineage>
</organism>
<accession>A0A382NJB3</accession>
<dbReference type="AlphaFoldDB" id="A0A382NJB3"/>
<sequence>MMENRYIDFCRVIIGKILIAEESIKLFTTFCYLPRRFRQLFILSLA</sequence>
<protein>
    <submittedName>
        <fullName evidence="1">Uncharacterized protein</fullName>
    </submittedName>
</protein>